<dbReference type="RefSeq" id="WP_023432568.1">
    <property type="nucleotide sequence ID" value="NZ_AWXZ01000031.1"/>
</dbReference>
<evidence type="ECO:0000313" key="3">
    <source>
        <dbReference type="EMBL" id="ESR24605.1"/>
    </source>
</evidence>
<feature type="region of interest" description="Disordered" evidence="1">
    <location>
        <begin position="76"/>
        <end position="112"/>
    </location>
</feature>
<proteinExistence type="predicted"/>
<dbReference type="EMBL" id="AWXZ01000031">
    <property type="protein sequence ID" value="ESR24605.1"/>
    <property type="molecule type" value="Genomic_DNA"/>
</dbReference>
<dbReference type="AlphaFoldDB" id="V4RN06"/>
<evidence type="ECO:0000256" key="2">
    <source>
        <dbReference type="SAM" id="Phobius"/>
    </source>
</evidence>
<evidence type="ECO:0000313" key="4">
    <source>
        <dbReference type="Proteomes" id="UP000017819"/>
    </source>
</evidence>
<reference evidence="3 4" key="1">
    <citation type="journal article" date="2014" name="Genome Announc.">
        <title>Draft Genome Sequence of Lutibaculum baratangense Strain AMV1T, Isolated from a Mud Volcano in Andamans, India.</title>
        <authorList>
            <person name="Singh A."/>
            <person name="Sreenivas A."/>
            <person name="Sathyanarayana Reddy G."/>
            <person name="Pinnaka A.K."/>
            <person name="Shivaji S."/>
        </authorList>
    </citation>
    <scope>NUCLEOTIDE SEQUENCE [LARGE SCALE GENOMIC DNA]</scope>
    <source>
        <strain evidence="3 4">AMV1</strain>
    </source>
</reference>
<keyword evidence="2" id="KW-1133">Transmembrane helix</keyword>
<feature type="transmembrane region" description="Helical" evidence="2">
    <location>
        <begin position="9"/>
        <end position="30"/>
    </location>
</feature>
<feature type="transmembrane region" description="Helical" evidence="2">
    <location>
        <begin position="50"/>
        <end position="73"/>
    </location>
</feature>
<protein>
    <submittedName>
        <fullName evidence="3">Uncharacterized protein</fullName>
    </submittedName>
</protein>
<dbReference type="Proteomes" id="UP000017819">
    <property type="component" value="Unassembled WGS sequence"/>
</dbReference>
<keyword evidence="2" id="KW-0812">Transmembrane</keyword>
<gene>
    <name evidence="3" type="ORF">N177_2439</name>
</gene>
<accession>V4RN06</accession>
<dbReference type="eggNOG" id="ENOG5033K6U">
    <property type="taxonomic scope" value="Bacteria"/>
</dbReference>
<comment type="caution">
    <text evidence="3">The sequence shown here is derived from an EMBL/GenBank/DDBJ whole genome shotgun (WGS) entry which is preliminary data.</text>
</comment>
<keyword evidence="4" id="KW-1185">Reference proteome</keyword>
<organism evidence="3 4">
    <name type="scientific">Lutibaculum baratangense AMV1</name>
    <dbReference type="NCBI Taxonomy" id="631454"/>
    <lineage>
        <taxon>Bacteria</taxon>
        <taxon>Pseudomonadati</taxon>
        <taxon>Pseudomonadota</taxon>
        <taxon>Alphaproteobacteria</taxon>
        <taxon>Hyphomicrobiales</taxon>
        <taxon>Tepidamorphaceae</taxon>
        <taxon>Lutibaculum</taxon>
    </lineage>
</organism>
<evidence type="ECO:0000256" key="1">
    <source>
        <dbReference type="SAM" id="MobiDB-lite"/>
    </source>
</evidence>
<sequence length="112" mass="11355">MPGDRLLGLLARNLLIGSVVAVGTVAGLLASDAHGIRELVLNDSDPLVAVLLLTFGFVVTLGSAAMGGAVMSLSREASLPPRGGKRLPQVESLRPAPARSAAAGRRFPGSGM</sequence>
<dbReference type="STRING" id="631454.N177_2439"/>
<feature type="compositionally biased region" description="Low complexity" evidence="1">
    <location>
        <begin position="92"/>
        <end position="112"/>
    </location>
</feature>
<keyword evidence="2" id="KW-0472">Membrane</keyword>
<name>V4RN06_9HYPH</name>